<sequence length="79" mass="8950">MRITIPGNVLHISDIESQDSFDQFDGGETNFGGREGGEEDTCPEEEGEVDEAVVAMTRRRREYIHDCYISCDELSYAEK</sequence>
<dbReference type="EMBL" id="BQXS01002881">
    <property type="protein sequence ID" value="GKT33346.1"/>
    <property type="molecule type" value="Genomic_DNA"/>
</dbReference>
<feature type="non-terminal residue" evidence="2">
    <location>
        <position position="79"/>
    </location>
</feature>
<organism evidence="2 3">
    <name type="scientific">Aduncisulcus paluster</name>
    <dbReference type="NCBI Taxonomy" id="2918883"/>
    <lineage>
        <taxon>Eukaryota</taxon>
        <taxon>Metamonada</taxon>
        <taxon>Carpediemonas-like organisms</taxon>
        <taxon>Aduncisulcus</taxon>
    </lineage>
</organism>
<evidence type="ECO:0000313" key="3">
    <source>
        <dbReference type="Proteomes" id="UP001057375"/>
    </source>
</evidence>
<evidence type="ECO:0000313" key="2">
    <source>
        <dbReference type="EMBL" id="GKT33346.1"/>
    </source>
</evidence>
<evidence type="ECO:0000256" key="1">
    <source>
        <dbReference type="SAM" id="MobiDB-lite"/>
    </source>
</evidence>
<accession>A0ABQ5KN15</accession>
<dbReference type="Proteomes" id="UP001057375">
    <property type="component" value="Unassembled WGS sequence"/>
</dbReference>
<feature type="compositionally biased region" description="Acidic residues" evidence="1">
    <location>
        <begin position="37"/>
        <end position="48"/>
    </location>
</feature>
<name>A0ABQ5KN15_9EUKA</name>
<comment type="caution">
    <text evidence="2">The sequence shown here is derived from an EMBL/GenBank/DDBJ whole genome shotgun (WGS) entry which is preliminary data.</text>
</comment>
<proteinExistence type="predicted"/>
<keyword evidence="3" id="KW-1185">Reference proteome</keyword>
<reference evidence="2" key="1">
    <citation type="submission" date="2022-03" db="EMBL/GenBank/DDBJ databases">
        <title>Draft genome sequence of Aduncisulcus paluster, a free-living microaerophilic Fornicata.</title>
        <authorList>
            <person name="Yuyama I."/>
            <person name="Kume K."/>
            <person name="Tamura T."/>
            <person name="Inagaki Y."/>
            <person name="Hashimoto T."/>
        </authorList>
    </citation>
    <scope>NUCLEOTIDE SEQUENCE</scope>
    <source>
        <strain evidence="2">NY0171</strain>
    </source>
</reference>
<gene>
    <name evidence="2" type="ORF">ADUPG1_002461</name>
</gene>
<feature type="region of interest" description="Disordered" evidence="1">
    <location>
        <begin position="20"/>
        <end position="48"/>
    </location>
</feature>
<protein>
    <submittedName>
        <fullName evidence="2">Uncharacterized protein</fullName>
    </submittedName>
</protein>